<dbReference type="KEGG" id="bvr:BVIR_2780"/>
<name>A0A0H5BBD9_BLAVI</name>
<dbReference type="EMBL" id="LN907867">
    <property type="protein sequence ID" value="CUU43207.1"/>
    <property type="molecule type" value="Genomic_DNA"/>
</dbReference>
<keyword evidence="3" id="KW-1185">Reference proteome</keyword>
<evidence type="ECO:0000313" key="3">
    <source>
        <dbReference type="Proteomes" id="UP000065734"/>
    </source>
</evidence>
<dbReference type="RefSeq" id="WP_055038130.1">
    <property type="nucleotide sequence ID" value="NZ_AP014854.2"/>
</dbReference>
<dbReference type="STRING" id="1079.BVIR_2780"/>
<dbReference type="OrthoDB" id="7875908at2"/>
<proteinExistence type="predicted"/>
<dbReference type="EMBL" id="AP014854">
    <property type="protein sequence ID" value="BAR99500.1"/>
    <property type="molecule type" value="Genomic_DNA"/>
</dbReference>
<reference evidence="1" key="1">
    <citation type="journal article" date="2015" name="Genome Announc.">
        <title>Complete Genome Sequence of the Bacteriochlorophyll b-Producing Photosynthetic Bacterium Blastochloris viridis.</title>
        <authorList>
            <person name="Tsukatani Y."/>
            <person name="Hirose Y."/>
            <person name="Harada J."/>
            <person name="Misawa N."/>
            <person name="Mori K."/>
            <person name="Inoue K."/>
            <person name="Tamiaki H."/>
        </authorList>
    </citation>
    <scope>NUCLEOTIDE SEQUENCE [LARGE SCALE GENOMIC DNA]</scope>
    <source>
        <strain evidence="1">DSM 133</strain>
    </source>
</reference>
<gene>
    <name evidence="1" type="ORF">BV133_1907</name>
    <name evidence="2" type="ORF">BVIRIDIS_22240</name>
</gene>
<reference evidence="2" key="2">
    <citation type="submission" date="2015-11" db="EMBL/GenBank/DDBJ databases">
        <authorList>
            <person name="Zhang Y."/>
            <person name="Guo Z."/>
        </authorList>
    </citation>
    <scope>NUCLEOTIDE SEQUENCE</scope>
    <source>
        <strain evidence="2">1</strain>
    </source>
</reference>
<evidence type="ECO:0000313" key="2">
    <source>
        <dbReference type="EMBL" id="CUU43207.1"/>
    </source>
</evidence>
<protein>
    <submittedName>
        <fullName evidence="2">Uncharacterized protein</fullName>
    </submittedName>
</protein>
<evidence type="ECO:0000313" key="1">
    <source>
        <dbReference type="EMBL" id="BAR99500.1"/>
    </source>
</evidence>
<sequence>MNRIVRENYPVSKLPEELRPTTDLNAVVTVTIEEDTTGGEQRPDQLMTLEEIFALRRPPYLTKEEIDDDVRRDRDMWDD</sequence>
<reference evidence="3" key="3">
    <citation type="journal article" date="2016" name="Genome Announc.">
        <title>Revised genome sequence of the purple photosynthetic bacterium Blastochloris viridis.</title>
        <authorList>
            <person name="Liu L.N."/>
            <person name="Faulkner M."/>
            <person name="Liu X."/>
            <person name="Huang F."/>
            <person name="Darby A.C."/>
            <person name="Hall N."/>
        </authorList>
    </citation>
    <scope>NUCLEOTIDE SEQUENCE [LARGE SCALE GENOMIC DNA]</scope>
    <source>
        <strain evidence="3">ATCC 19567 / DSM 133 / F</strain>
    </source>
</reference>
<organism evidence="2 3">
    <name type="scientific">Blastochloris viridis</name>
    <name type="common">Rhodopseudomonas viridis</name>
    <dbReference type="NCBI Taxonomy" id="1079"/>
    <lineage>
        <taxon>Bacteria</taxon>
        <taxon>Pseudomonadati</taxon>
        <taxon>Pseudomonadota</taxon>
        <taxon>Alphaproteobacteria</taxon>
        <taxon>Hyphomicrobiales</taxon>
        <taxon>Blastochloridaceae</taxon>
        <taxon>Blastochloris</taxon>
    </lineage>
</organism>
<dbReference type="AlphaFoldDB" id="A0A0H5BBD9"/>
<accession>A0A0H5BBD9</accession>
<dbReference type="Proteomes" id="UP000065734">
    <property type="component" value="Chromosome I"/>
</dbReference>